<dbReference type="InterPro" id="IPR036640">
    <property type="entry name" value="ABC1_TM_sf"/>
</dbReference>
<dbReference type="Gene3D" id="1.20.1560.10">
    <property type="entry name" value="ABC transporter type 1, transmembrane domain"/>
    <property type="match status" value="1"/>
</dbReference>
<keyword evidence="11" id="KW-1185">Reference proteome</keyword>
<dbReference type="InterPro" id="IPR027417">
    <property type="entry name" value="P-loop_NTPase"/>
</dbReference>
<accession>A0A4R2PKX2</accession>
<dbReference type="SUPFAM" id="SSF52540">
    <property type="entry name" value="P-loop containing nucleoside triphosphate hydrolases"/>
    <property type="match status" value="1"/>
</dbReference>
<evidence type="ECO:0000256" key="2">
    <source>
        <dbReference type="ARBA" id="ARBA00022692"/>
    </source>
</evidence>
<dbReference type="InterPro" id="IPR003593">
    <property type="entry name" value="AAA+_ATPase"/>
</dbReference>
<evidence type="ECO:0000256" key="6">
    <source>
        <dbReference type="ARBA" id="ARBA00023136"/>
    </source>
</evidence>
<dbReference type="GO" id="GO:0016887">
    <property type="term" value="F:ATP hydrolysis activity"/>
    <property type="evidence" value="ECO:0007669"/>
    <property type="project" value="InterPro"/>
</dbReference>
<dbReference type="InterPro" id="IPR011527">
    <property type="entry name" value="ABC1_TM_dom"/>
</dbReference>
<feature type="domain" description="ABC transporter" evidence="8">
    <location>
        <begin position="353"/>
        <end position="589"/>
    </location>
</feature>
<comment type="caution">
    <text evidence="10">The sequence shown here is derived from an EMBL/GenBank/DDBJ whole genome shotgun (WGS) entry which is preliminary data.</text>
</comment>
<keyword evidence="3" id="KW-0547">Nucleotide-binding</keyword>
<evidence type="ECO:0000259" key="9">
    <source>
        <dbReference type="PROSITE" id="PS50929"/>
    </source>
</evidence>
<feature type="transmembrane region" description="Helical" evidence="7">
    <location>
        <begin position="182"/>
        <end position="199"/>
    </location>
</feature>
<dbReference type="AlphaFoldDB" id="A0A4R2PKX2"/>
<dbReference type="SMART" id="SM00382">
    <property type="entry name" value="AAA"/>
    <property type="match status" value="1"/>
</dbReference>
<evidence type="ECO:0000259" key="8">
    <source>
        <dbReference type="PROSITE" id="PS50893"/>
    </source>
</evidence>
<feature type="transmembrane region" description="Helical" evidence="7">
    <location>
        <begin position="69"/>
        <end position="91"/>
    </location>
</feature>
<evidence type="ECO:0000256" key="4">
    <source>
        <dbReference type="ARBA" id="ARBA00022840"/>
    </source>
</evidence>
<dbReference type="GO" id="GO:0005886">
    <property type="term" value="C:plasma membrane"/>
    <property type="evidence" value="ECO:0007669"/>
    <property type="project" value="UniProtKB-SubCell"/>
</dbReference>
<evidence type="ECO:0000313" key="11">
    <source>
        <dbReference type="Proteomes" id="UP000295399"/>
    </source>
</evidence>
<evidence type="ECO:0000256" key="7">
    <source>
        <dbReference type="SAM" id="Phobius"/>
    </source>
</evidence>
<dbReference type="PROSITE" id="PS50929">
    <property type="entry name" value="ABC_TM1F"/>
    <property type="match status" value="1"/>
</dbReference>
<dbReference type="SUPFAM" id="SSF90123">
    <property type="entry name" value="ABC transporter transmembrane region"/>
    <property type="match status" value="1"/>
</dbReference>
<dbReference type="GO" id="GO:0140359">
    <property type="term" value="F:ABC-type transporter activity"/>
    <property type="evidence" value="ECO:0007669"/>
    <property type="project" value="InterPro"/>
</dbReference>
<dbReference type="InterPro" id="IPR003439">
    <property type="entry name" value="ABC_transporter-like_ATP-bd"/>
</dbReference>
<protein>
    <submittedName>
        <fullName evidence="10">ATP-binding cassette subfamily C protein LapB</fullName>
    </submittedName>
</protein>
<evidence type="ECO:0000256" key="3">
    <source>
        <dbReference type="ARBA" id="ARBA00022741"/>
    </source>
</evidence>
<evidence type="ECO:0000256" key="1">
    <source>
        <dbReference type="ARBA" id="ARBA00004651"/>
    </source>
</evidence>
<dbReference type="CDD" id="cd03228">
    <property type="entry name" value="ABCC_MRP_Like"/>
    <property type="match status" value="1"/>
</dbReference>
<dbReference type="OrthoDB" id="5288404at2"/>
<dbReference type="Pfam" id="PF00664">
    <property type="entry name" value="ABC_membrane"/>
    <property type="match status" value="1"/>
</dbReference>
<dbReference type="PROSITE" id="PS50893">
    <property type="entry name" value="ABC_TRANSPORTER_2"/>
    <property type="match status" value="1"/>
</dbReference>
<organism evidence="10 11">
    <name type="scientific">Rhodothalassium salexigens DSM 2132</name>
    <dbReference type="NCBI Taxonomy" id="1188247"/>
    <lineage>
        <taxon>Bacteria</taxon>
        <taxon>Pseudomonadati</taxon>
        <taxon>Pseudomonadota</taxon>
        <taxon>Alphaproteobacteria</taxon>
        <taxon>Rhodothalassiales</taxon>
        <taxon>Rhodothalassiaceae</taxon>
        <taxon>Rhodothalassium</taxon>
    </lineage>
</organism>
<evidence type="ECO:0000256" key="5">
    <source>
        <dbReference type="ARBA" id="ARBA00022989"/>
    </source>
</evidence>
<dbReference type="PANTHER" id="PTHR24221:SF248">
    <property type="entry name" value="ABC TRANSPORTER TRANSMEMBRANE REGION"/>
    <property type="match status" value="1"/>
</dbReference>
<dbReference type="EMBL" id="SLXO01000003">
    <property type="protein sequence ID" value="TCP36239.1"/>
    <property type="molecule type" value="Genomic_DNA"/>
</dbReference>
<sequence>MVKNAEYERGDRYAAWPDPDDDASADLFNRQHLKAALPFRDARVLTASIATNLLALALPLVVLQVYDRIIPNAALPTLTVLVVGLLFALLLDMLVKLARYYVAGWQGTQFEQRVATGVMNRLLRARLNAVEKIPAGEHLDRLGGIERLRDFYGSQAALALVDSPFVLVFIAILAVIAGWLALVPVVLLGLAIFLTAVLGRRLRAALAERDGCDDRRYNFLIEALSGIHTVKAMALERLIQRRYDRLMQASAGTGYDVAFYSGLTHSVGTILSQLTVASVAGIGSVLVIQGQLTIGGLAACTMLAGRTVQPVLRFMSLWPRYQSVRRAETKLEEIQSVPVERRGQKVMDGMRSLDLEAVSFRYGDDLPWVIRDLSLSVAPGEVIGISGANGVGKSTLLHLMLGSLEPEAGSVLLNGEPPSTFRSDSLSRNFAYLPQKPVLFSGTVLENITMFQEQTYLEHALDLAHALGLDEVFARMPDGYDTRVGDTASSTLPAGVAQRITIARALVRRPQLILFDEANTGFDTASDDKLRRTLEDHRGDAALVLVSFRPSLLSIADRRFVLQDGRLLPRIGTGAAATPGSVQIQGGGR</sequence>
<dbReference type="Pfam" id="PF00005">
    <property type="entry name" value="ABC_tran"/>
    <property type="match status" value="1"/>
</dbReference>
<keyword evidence="2 7" id="KW-0812">Transmembrane</keyword>
<keyword evidence="4 10" id="KW-0067">ATP-binding</keyword>
<comment type="subcellular location">
    <subcellularLocation>
        <location evidence="1">Cell membrane</location>
        <topology evidence="1">Multi-pass membrane protein</topology>
    </subcellularLocation>
</comment>
<dbReference type="InterPro" id="IPR039421">
    <property type="entry name" value="Type_1_exporter"/>
</dbReference>
<evidence type="ECO:0000313" key="10">
    <source>
        <dbReference type="EMBL" id="TCP36239.1"/>
    </source>
</evidence>
<dbReference type="Proteomes" id="UP000295399">
    <property type="component" value="Unassembled WGS sequence"/>
</dbReference>
<keyword evidence="5 7" id="KW-1133">Transmembrane helix</keyword>
<reference evidence="10 11" key="1">
    <citation type="submission" date="2019-03" db="EMBL/GenBank/DDBJ databases">
        <title>Genomic Encyclopedia of Type Strains, Phase IV (KMG-IV): sequencing the most valuable type-strain genomes for metagenomic binning, comparative biology and taxonomic classification.</title>
        <authorList>
            <person name="Goeker M."/>
        </authorList>
    </citation>
    <scope>NUCLEOTIDE SEQUENCE [LARGE SCALE GENOMIC DNA]</scope>
    <source>
        <strain evidence="10 11">DSM 2132</strain>
    </source>
</reference>
<feature type="transmembrane region" description="Helical" evidence="7">
    <location>
        <begin position="44"/>
        <end position="63"/>
    </location>
</feature>
<dbReference type="PANTHER" id="PTHR24221">
    <property type="entry name" value="ATP-BINDING CASSETTE SUB-FAMILY B"/>
    <property type="match status" value="1"/>
</dbReference>
<feature type="domain" description="ABC transmembrane type-1" evidence="9">
    <location>
        <begin position="44"/>
        <end position="323"/>
    </location>
</feature>
<proteinExistence type="predicted"/>
<dbReference type="GO" id="GO:0005524">
    <property type="term" value="F:ATP binding"/>
    <property type="evidence" value="ECO:0007669"/>
    <property type="project" value="UniProtKB-KW"/>
</dbReference>
<dbReference type="Gene3D" id="3.40.50.300">
    <property type="entry name" value="P-loop containing nucleotide triphosphate hydrolases"/>
    <property type="match status" value="1"/>
</dbReference>
<keyword evidence="6 7" id="KW-0472">Membrane</keyword>
<dbReference type="GO" id="GO:0034040">
    <property type="term" value="F:ATPase-coupled lipid transmembrane transporter activity"/>
    <property type="evidence" value="ECO:0007669"/>
    <property type="project" value="TreeGrafter"/>
</dbReference>
<gene>
    <name evidence="10" type="ORF">EV659_103126</name>
</gene>
<name>A0A4R2PKX2_RHOSA</name>
<dbReference type="InParanoid" id="A0A4R2PKX2"/>